<dbReference type="GO" id="GO:2000280">
    <property type="term" value="P:regulation of root development"/>
    <property type="evidence" value="ECO:0007669"/>
    <property type="project" value="UniProtKB-ARBA"/>
</dbReference>
<evidence type="ECO:0000256" key="7">
    <source>
        <dbReference type="ARBA" id="ARBA00022723"/>
    </source>
</evidence>
<comment type="catalytic activity">
    <reaction evidence="12">
        <text>2 superoxide + 2 H(+) = H2O2 + O2</text>
        <dbReference type="Rhea" id="RHEA:20696"/>
        <dbReference type="ChEBI" id="CHEBI:15378"/>
        <dbReference type="ChEBI" id="CHEBI:15379"/>
        <dbReference type="ChEBI" id="CHEBI:16240"/>
        <dbReference type="ChEBI" id="CHEBI:18421"/>
        <dbReference type="EC" id="1.15.1.1"/>
    </reaction>
</comment>
<feature type="disulfide bond" evidence="19">
    <location>
        <begin position="248"/>
        <end position="265"/>
    </location>
</feature>
<comment type="similarity">
    <text evidence="3">Belongs to the germin family.</text>
</comment>
<dbReference type="FunFam" id="2.60.120.10:FF:000005">
    <property type="entry name" value="Germin-like protein subfamily 1 member 8"/>
    <property type="match status" value="1"/>
</dbReference>
<dbReference type="EC" id="1.15.1.1" evidence="4"/>
<dbReference type="Pfam" id="PF00190">
    <property type="entry name" value="Cupin_1"/>
    <property type="match status" value="2"/>
</dbReference>
<accession>A0AAF0QHT6</accession>
<feature type="binding site" evidence="17">
    <location>
        <position position="329"/>
    </location>
    <ligand>
        <name>oxalate</name>
        <dbReference type="ChEBI" id="CHEBI:30623"/>
    </ligand>
</feature>
<feature type="binding site" evidence="17">
    <location>
        <position position="324"/>
    </location>
    <ligand>
        <name>oxalate</name>
        <dbReference type="ChEBI" id="CHEBI:30623"/>
    </ligand>
</feature>
<keyword evidence="5" id="KW-0052">Apoplast</keyword>
<evidence type="ECO:0000256" key="1">
    <source>
        <dbReference type="ARBA" id="ARBA00001936"/>
    </source>
</evidence>
<evidence type="ECO:0000259" key="21">
    <source>
        <dbReference type="SMART" id="SM00835"/>
    </source>
</evidence>
<dbReference type="CDD" id="cd02241">
    <property type="entry name" value="cupin_OxOx"/>
    <property type="match status" value="2"/>
</dbReference>
<name>A0AAF0QHT6_SOLVR</name>
<reference evidence="22" key="1">
    <citation type="submission" date="2023-08" db="EMBL/GenBank/DDBJ databases">
        <title>A de novo genome assembly of Solanum verrucosum Schlechtendal, a Mexican diploid species geographically isolated from the other diploid A-genome species in potato relatives.</title>
        <authorList>
            <person name="Hosaka K."/>
        </authorList>
    </citation>
    <scope>NUCLEOTIDE SEQUENCE</scope>
    <source>
        <tissue evidence="22">Young leaves</tissue>
    </source>
</reference>
<feature type="domain" description="Cupin type-1" evidence="21">
    <location>
        <begin position="61"/>
        <end position="209"/>
    </location>
</feature>
<evidence type="ECO:0000256" key="9">
    <source>
        <dbReference type="ARBA" id="ARBA00023002"/>
    </source>
</evidence>
<dbReference type="EMBL" id="CP133614">
    <property type="protein sequence ID" value="WMV21525.1"/>
    <property type="molecule type" value="Genomic_DNA"/>
</dbReference>
<feature type="binding site" evidence="17">
    <location>
        <position position="314"/>
    </location>
    <ligand>
        <name>oxalate</name>
        <dbReference type="ChEBI" id="CHEBI:30623"/>
    </ligand>
</feature>
<keyword evidence="11 17" id="KW-0464">Manganese</keyword>
<comment type="function">
    <text evidence="13">May interact with bacterial adhesins thereby protecting the reproductive tissues from microbial attack. Has no oxalate oxidase activity.</text>
</comment>
<feature type="chain" id="PRO_5042139991" description="Nectarin-1" evidence="20">
    <location>
        <begin position="22"/>
        <end position="438"/>
    </location>
</feature>
<evidence type="ECO:0000256" key="4">
    <source>
        <dbReference type="ARBA" id="ARBA00012682"/>
    </source>
</evidence>
<evidence type="ECO:0000256" key="6">
    <source>
        <dbReference type="ARBA" id="ARBA00022525"/>
    </source>
</evidence>
<dbReference type="GO" id="GO:0009506">
    <property type="term" value="C:plasmodesma"/>
    <property type="evidence" value="ECO:0007669"/>
    <property type="project" value="UniProtKB-ARBA"/>
</dbReference>
<dbReference type="InterPro" id="IPR006045">
    <property type="entry name" value="Cupin_1"/>
</dbReference>
<dbReference type="PRINTS" id="PR00325">
    <property type="entry name" value="GERMIN"/>
</dbReference>
<dbReference type="InterPro" id="IPR014710">
    <property type="entry name" value="RmlC-like_jellyroll"/>
</dbReference>
<keyword evidence="7 17" id="KW-0479">Metal-binding</keyword>
<evidence type="ECO:0000256" key="14">
    <source>
        <dbReference type="ARBA" id="ARBA00064720"/>
    </source>
</evidence>
<dbReference type="PANTHER" id="PTHR31238">
    <property type="entry name" value="GERMIN-LIKE PROTEIN SUBFAMILY 3 MEMBER 3"/>
    <property type="match status" value="1"/>
</dbReference>
<comment type="subunit">
    <text evidence="14">Monomer. In the absence of manganese, it forms tetrameric and pentameric forms which show superoxide dismutase activity.</text>
</comment>
<dbReference type="GO" id="GO:0004784">
    <property type="term" value="F:superoxide dismutase activity"/>
    <property type="evidence" value="ECO:0007669"/>
    <property type="project" value="UniProtKB-EC"/>
</dbReference>
<feature type="binding site" evidence="18">
    <location>
        <position position="334"/>
    </location>
    <ligand>
        <name>Mn(2+)</name>
        <dbReference type="ChEBI" id="CHEBI:29035"/>
    </ligand>
</feature>
<proteinExistence type="inferred from homology"/>
<feature type="binding site" evidence="18">
    <location>
        <position position="329"/>
    </location>
    <ligand>
        <name>Mn(2+)</name>
        <dbReference type="ChEBI" id="CHEBI:29035"/>
    </ligand>
</feature>
<dbReference type="GO" id="GO:0010497">
    <property type="term" value="P:plasmodesmata-mediated intercellular transport"/>
    <property type="evidence" value="ECO:0007669"/>
    <property type="project" value="UniProtKB-ARBA"/>
</dbReference>
<evidence type="ECO:0000313" key="22">
    <source>
        <dbReference type="EMBL" id="WMV21525.1"/>
    </source>
</evidence>
<dbReference type="InterPro" id="IPR001929">
    <property type="entry name" value="Germin"/>
</dbReference>
<evidence type="ECO:0000256" key="3">
    <source>
        <dbReference type="ARBA" id="ARBA00007456"/>
    </source>
</evidence>
<keyword evidence="10 19" id="KW-1015">Disulfide bond</keyword>
<evidence type="ECO:0000256" key="12">
    <source>
        <dbReference type="ARBA" id="ARBA00049204"/>
    </source>
</evidence>
<evidence type="ECO:0000256" key="17">
    <source>
        <dbReference type="PIRSR" id="PIRSR601929-1"/>
    </source>
</evidence>
<feature type="binding site" evidence="17">
    <location>
        <position position="334"/>
    </location>
    <ligand>
        <name>oxalate</name>
        <dbReference type="ChEBI" id="CHEBI:30623"/>
    </ligand>
</feature>
<evidence type="ECO:0000256" key="11">
    <source>
        <dbReference type="ARBA" id="ARBA00023211"/>
    </source>
</evidence>
<keyword evidence="6" id="KW-0964">Secreted</keyword>
<dbReference type="Gene3D" id="2.60.120.10">
    <property type="entry name" value="Jelly Rolls"/>
    <property type="match status" value="2"/>
</dbReference>
<comment type="subcellular location">
    <subcellularLocation>
        <location evidence="2">Secreted</location>
        <location evidence="2">Extracellular space</location>
        <location evidence="2">Apoplast</location>
    </subcellularLocation>
</comment>
<dbReference type="GO" id="GO:0030145">
    <property type="term" value="F:manganese ion binding"/>
    <property type="evidence" value="ECO:0007669"/>
    <property type="project" value="InterPro"/>
</dbReference>
<evidence type="ECO:0000256" key="15">
    <source>
        <dbReference type="ARBA" id="ARBA00070015"/>
    </source>
</evidence>
<feature type="signal peptide" evidence="20">
    <location>
        <begin position="1"/>
        <end position="21"/>
    </location>
</feature>
<dbReference type="InterPro" id="IPR011051">
    <property type="entry name" value="RmlC_Cupin_sf"/>
</dbReference>
<dbReference type="FunFam" id="2.60.120.10:FF:000025">
    <property type="entry name" value="germin-like protein subfamily 2 member 1"/>
    <property type="match status" value="1"/>
</dbReference>
<evidence type="ECO:0000256" key="20">
    <source>
        <dbReference type="SAM" id="SignalP"/>
    </source>
</evidence>
<evidence type="ECO:0000256" key="18">
    <source>
        <dbReference type="PIRSR" id="PIRSR601929-2"/>
    </source>
</evidence>
<evidence type="ECO:0000256" key="5">
    <source>
        <dbReference type="ARBA" id="ARBA00022523"/>
    </source>
</evidence>
<evidence type="ECO:0000256" key="16">
    <source>
        <dbReference type="ARBA" id="ARBA00078725"/>
    </source>
</evidence>
<keyword evidence="23" id="KW-1185">Reference proteome</keyword>
<keyword evidence="9" id="KW-0560">Oxidoreductase</keyword>
<sequence>MAIRVTFLLLILVVLPFPSHCADPDPLQDLCVGILNDTSTSINGFPCKPASQVTSDDFFFDGLTKEGNTDNVFGFTATVGNVLAFPGLNTLGLSMNRVDFAPGGLNPPHSHPRATETGVVIKGKLYVGFLTTNNVLYSKVLTVGEMFVVPRGLVHFQMNVGKEKAMTITAFNSHLPGAVVLPTTLFASVPPIPNDVLTKAFQYIVVHYSLNFKFDNSMAIRVMFLLVILIVLPFPSHCADPDPLQDFCVGILNDTSTTSLNGFPCKPASQVTSDDFFFDGLTNEGNTENAFGFSATVGNVLAFPGLNTLGLSMNQVDFAPGGLNPPHSHPRATESGVVIKGKLYVGFLTTKNVLYSKVLTAGEMFVIPRGLVHFQMNVGKEKAMTITAFNSHLPGAVVLPTTLFTSKPPIPDEVLTKAFKIDASVIDGIKAKLGAINY</sequence>
<dbReference type="Proteomes" id="UP001234989">
    <property type="component" value="Chromosome 3"/>
</dbReference>
<feature type="binding site" evidence="18">
    <location>
        <position position="327"/>
    </location>
    <ligand>
        <name>Mn(2+)</name>
        <dbReference type="ChEBI" id="CHEBI:29035"/>
    </ligand>
</feature>
<dbReference type="GO" id="GO:0048046">
    <property type="term" value="C:apoplast"/>
    <property type="evidence" value="ECO:0007669"/>
    <property type="project" value="UniProtKB-SubCell"/>
</dbReference>
<evidence type="ECO:0000256" key="8">
    <source>
        <dbReference type="ARBA" id="ARBA00022729"/>
    </source>
</evidence>
<protein>
    <recommendedName>
        <fullName evidence="15">Nectarin-1</fullName>
        <ecNumber evidence="4">1.15.1.1</ecNumber>
    </recommendedName>
    <alternativeName>
        <fullName evidence="16">Superoxide dismutase [Mn]</fullName>
    </alternativeName>
</protein>
<feature type="domain" description="Cupin type-1" evidence="21">
    <location>
        <begin position="279"/>
        <end position="427"/>
    </location>
</feature>
<gene>
    <name evidence="22" type="ORF">MTR67_014910</name>
</gene>
<comment type="cofactor">
    <cofactor evidence="1">
        <name>Mn(2+)</name>
        <dbReference type="ChEBI" id="CHEBI:29035"/>
    </cofactor>
</comment>
<evidence type="ECO:0000313" key="23">
    <source>
        <dbReference type="Proteomes" id="UP001234989"/>
    </source>
</evidence>
<feature type="binding site" evidence="18">
    <location>
        <position position="373"/>
    </location>
    <ligand>
        <name>Mn(2+)</name>
        <dbReference type="ChEBI" id="CHEBI:29035"/>
    </ligand>
</feature>
<dbReference type="AlphaFoldDB" id="A0AAF0QHT6"/>
<keyword evidence="8 20" id="KW-0732">Signal</keyword>
<evidence type="ECO:0000256" key="13">
    <source>
        <dbReference type="ARBA" id="ARBA00058969"/>
    </source>
</evidence>
<evidence type="ECO:0000256" key="2">
    <source>
        <dbReference type="ARBA" id="ARBA00004271"/>
    </source>
</evidence>
<organism evidence="22 23">
    <name type="scientific">Solanum verrucosum</name>
    <dbReference type="NCBI Taxonomy" id="315347"/>
    <lineage>
        <taxon>Eukaryota</taxon>
        <taxon>Viridiplantae</taxon>
        <taxon>Streptophyta</taxon>
        <taxon>Embryophyta</taxon>
        <taxon>Tracheophyta</taxon>
        <taxon>Spermatophyta</taxon>
        <taxon>Magnoliopsida</taxon>
        <taxon>eudicotyledons</taxon>
        <taxon>Gunneridae</taxon>
        <taxon>Pentapetalae</taxon>
        <taxon>asterids</taxon>
        <taxon>lamiids</taxon>
        <taxon>Solanales</taxon>
        <taxon>Solanaceae</taxon>
        <taxon>Solanoideae</taxon>
        <taxon>Solaneae</taxon>
        <taxon>Solanum</taxon>
    </lineage>
</organism>
<evidence type="ECO:0000256" key="10">
    <source>
        <dbReference type="ARBA" id="ARBA00023157"/>
    </source>
</evidence>
<dbReference type="SMART" id="SM00835">
    <property type="entry name" value="Cupin_1"/>
    <property type="match status" value="2"/>
</dbReference>
<dbReference type="SUPFAM" id="SSF51182">
    <property type="entry name" value="RmlC-like cupins"/>
    <property type="match status" value="2"/>
</dbReference>
<evidence type="ECO:0000256" key="19">
    <source>
        <dbReference type="PIRSR" id="PIRSR601929-3"/>
    </source>
</evidence>